<keyword evidence="1" id="KW-0472">Membrane</keyword>
<evidence type="ECO:0000256" key="1">
    <source>
        <dbReference type="SAM" id="Phobius"/>
    </source>
</evidence>
<keyword evidence="1" id="KW-0812">Transmembrane</keyword>
<dbReference type="AlphaFoldDB" id="A0A391P311"/>
<dbReference type="EMBL" id="BDIP01007673">
    <property type="protein sequence ID" value="GCA64563.1"/>
    <property type="molecule type" value="Genomic_DNA"/>
</dbReference>
<organism evidence="2 3">
    <name type="scientific">Kipferlia bialata</name>
    <dbReference type="NCBI Taxonomy" id="797122"/>
    <lineage>
        <taxon>Eukaryota</taxon>
        <taxon>Metamonada</taxon>
        <taxon>Carpediemonas-like organisms</taxon>
        <taxon>Kipferlia</taxon>
    </lineage>
</organism>
<gene>
    <name evidence="2" type="ORF">KIPB_014658</name>
</gene>
<protein>
    <submittedName>
        <fullName evidence="2">Uncharacterized protein</fullName>
    </submittedName>
</protein>
<reference evidence="2 3" key="1">
    <citation type="journal article" date="2018" name="PLoS ONE">
        <title>The draft genome of Kipferlia bialata reveals reductive genome evolution in fornicate parasites.</title>
        <authorList>
            <person name="Tanifuji G."/>
            <person name="Takabayashi S."/>
            <person name="Kume K."/>
            <person name="Takagi M."/>
            <person name="Nakayama T."/>
            <person name="Kamikawa R."/>
            <person name="Inagaki Y."/>
            <person name="Hashimoto T."/>
        </authorList>
    </citation>
    <scope>NUCLEOTIDE SEQUENCE [LARGE SCALE GENOMIC DNA]</scope>
    <source>
        <strain evidence="2">NY0173</strain>
    </source>
</reference>
<sequence>MTVRWTKGLFRRNSLDDPFYWALKGALAVFFTLVIDTYVTGNEDHTSSIIAGIGSFMRDSSGLLDDIFTIPM</sequence>
<evidence type="ECO:0000313" key="3">
    <source>
        <dbReference type="Proteomes" id="UP000265618"/>
    </source>
</evidence>
<keyword evidence="1" id="KW-1133">Transmembrane helix</keyword>
<dbReference type="Proteomes" id="UP000265618">
    <property type="component" value="Unassembled WGS sequence"/>
</dbReference>
<comment type="caution">
    <text evidence="2">The sequence shown here is derived from an EMBL/GenBank/DDBJ whole genome shotgun (WGS) entry which is preliminary data.</text>
</comment>
<keyword evidence="3" id="KW-1185">Reference proteome</keyword>
<proteinExistence type="predicted"/>
<accession>A0A391P311</accession>
<evidence type="ECO:0000313" key="2">
    <source>
        <dbReference type="EMBL" id="GCA64563.1"/>
    </source>
</evidence>
<feature type="transmembrane region" description="Helical" evidence="1">
    <location>
        <begin position="20"/>
        <end position="39"/>
    </location>
</feature>
<name>A0A391P311_9EUKA</name>